<gene>
    <name evidence="1" type="ORF">ColSpa_01808</name>
</gene>
<organism evidence="1 2">
    <name type="scientific">Colletotrichum spaethianum</name>
    <dbReference type="NCBI Taxonomy" id="700344"/>
    <lineage>
        <taxon>Eukaryota</taxon>
        <taxon>Fungi</taxon>
        <taxon>Dikarya</taxon>
        <taxon>Ascomycota</taxon>
        <taxon>Pezizomycotina</taxon>
        <taxon>Sordariomycetes</taxon>
        <taxon>Hypocreomycetidae</taxon>
        <taxon>Glomerellales</taxon>
        <taxon>Glomerellaceae</taxon>
        <taxon>Colletotrichum</taxon>
        <taxon>Colletotrichum spaethianum species complex</taxon>
    </lineage>
</organism>
<name>A0AA37L4B9_9PEZI</name>
<protein>
    <recommendedName>
        <fullName evidence="3">NAD-specific glutamate dehydrogenase</fullName>
    </recommendedName>
</protein>
<evidence type="ECO:0000313" key="1">
    <source>
        <dbReference type="EMBL" id="GKT41627.1"/>
    </source>
</evidence>
<dbReference type="RefSeq" id="XP_049123977.1">
    <property type="nucleotide sequence ID" value="XM_049268020.1"/>
</dbReference>
<evidence type="ECO:0000313" key="2">
    <source>
        <dbReference type="Proteomes" id="UP001055115"/>
    </source>
</evidence>
<proteinExistence type="predicted"/>
<dbReference type="AlphaFoldDB" id="A0AA37L4B9"/>
<dbReference type="EMBL" id="BQXU01000003">
    <property type="protein sequence ID" value="GKT41627.1"/>
    <property type="molecule type" value="Genomic_DNA"/>
</dbReference>
<accession>A0AA37L4B9</accession>
<comment type="caution">
    <text evidence="1">The sequence shown here is derived from an EMBL/GenBank/DDBJ whole genome shotgun (WGS) entry which is preliminary data.</text>
</comment>
<keyword evidence="2" id="KW-1185">Reference proteome</keyword>
<evidence type="ECO:0008006" key="3">
    <source>
        <dbReference type="Google" id="ProtNLM"/>
    </source>
</evidence>
<sequence>MRRAIRLDVLRICGDAAPVSMGTVLDDLLALLLDLGDGGLLLDDEHVHVLEQLGELDHLLLNLLQGGLAVLDGVEDGVGLGLAAALHDGLLEDLGAGAGVLDGLADLALVGVGADDPVLAGHLVLGALAEGGLDLLVLLDGALETAIDAADLRRVPGRLAVGAGLDCADAIGERAVHGHGLGGEGVELAGGRRARRRVGVGEGALLQHAQLVQVGLDLVDALVDGAALVEDGVGVRLAEAARVLGEGFHLDVGSWNVGGTHCQHSSTYDRRGQAVPYWSLPIVGP</sequence>
<reference evidence="1 2" key="1">
    <citation type="submission" date="2022-03" db="EMBL/GenBank/DDBJ databases">
        <title>Genome data of Colletotrichum spp.</title>
        <authorList>
            <person name="Utami Y.D."/>
            <person name="Hiruma K."/>
        </authorList>
    </citation>
    <scope>NUCLEOTIDE SEQUENCE [LARGE SCALE GENOMIC DNA]</scope>
    <source>
        <strain evidence="1 2">MAFF 239500</strain>
    </source>
</reference>
<dbReference type="GeneID" id="73322610"/>
<dbReference type="Proteomes" id="UP001055115">
    <property type="component" value="Unassembled WGS sequence"/>
</dbReference>